<sequence length="234" mass="26368">MNVFWLPDKGVDFPNPQLADAEGLLAIGGDLSVERLISAYACGIFPWYSEDSPVLWWSPDPRFVLYPEKLHIPRSLRRVLNARRFTVTMDTAFPQVIRNCACALRPNQNGTWIVPEVVRAYTELHAHGIAHSVEAWNGHRLVGGIYGVSLGRVFFGESMFFNEPDASKVVLVWLVRLLRESGFAMLDCQQVSDNLARFGAECVPRSRFLGELSEALRTPTVQGLWAFPESFFPL</sequence>
<dbReference type="GO" id="GO:0008914">
    <property type="term" value="F:leucyl-tRNA--protein transferase activity"/>
    <property type="evidence" value="ECO:0007669"/>
    <property type="project" value="UniProtKB-UniRule"/>
</dbReference>
<evidence type="ECO:0000256" key="10">
    <source>
        <dbReference type="ARBA" id="ARBA00066767"/>
    </source>
</evidence>
<dbReference type="AlphaFoldDB" id="A0A7J0BXI8"/>
<keyword evidence="2 15" id="KW-0963">Cytoplasm</keyword>
<comment type="subcellular location">
    <subcellularLocation>
        <location evidence="1 15">Cytoplasm</location>
    </subcellularLocation>
</comment>
<dbReference type="RefSeq" id="WP_174411012.1">
    <property type="nucleotide sequence ID" value="NZ_BLVP01000036.1"/>
</dbReference>
<keyword evidence="4 15" id="KW-0012">Acyltransferase</keyword>
<evidence type="ECO:0000256" key="3">
    <source>
        <dbReference type="ARBA" id="ARBA00022679"/>
    </source>
</evidence>
<dbReference type="NCBIfam" id="TIGR00667">
    <property type="entry name" value="aat"/>
    <property type="match status" value="1"/>
</dbReference>
<evidence type="ECO:0000256" key="9">
    <source>
        <dbReference type="ARBA" id="ARBA00061535"/>
    </source>
</evidence>
<comment type="function">
    <text evidence="8 15">Functions in the N-end rule pathway of protein degradation where it conjugates Leu, Phe and, less efficiently, Met from aminoacyl-tRNAs to the N-termini of proteins containing an N-terminal arginine or lysine.</text>
</comment>
<dbReference type="InterPro" id="IPR016181">
    <property type="entry name" value="Acyl_CoA_acyltransferase"/>
</dbReference>
<dbReference type="FunFam" id="3.30.70.3550:FF:000001">
    <property type="entry name" value="Leucyl/phenylalanyl-tRNA--protein transferase"/>
    <property type="match status" value="1"/>
</dbReference>
<dbReference type="InterPro" id="IPR042221">
    <property type="entry name" value="Leu/Phe-tRNA_Trfase_N"/>
</dbReference>
<proteinExistence type="inferred from homology"/>
<dbReference type="PANTHER" id="PTHR30098">
    <property type="entry name" value="LEUCYL/PHENYLALANYL-TRNA--PROTEIN TRANSFERASE"/>
    <property type="match status" value="1"/>
</dbReference>
<dbReference type="Pfam" id="PF03588">
    <property type="entry name" value="Leu_Phe_trans"/>
    <property type="match status" value="1"/>
</dbReference>
<evidence type="ECO:0000256" key="14">
    <source>
        <dbReference type="ARBA" id="ARBA00083640"/>
    </source>
</evidence>
<comment type="catalytic activity">
    <reaction evidence="7 15">
        <text>N-terminal L-lysyl-[protein] + L-leucyl-tRNA(Leu) = N-terminal L-leucyl-L-lysyl-[protein] + tRNA(Leu) + H(+)</text>
        <dbReference type="Rhea" id="RHEA:12340"/>
        <dbReference type="Rhea" id="RHEA-COMP:9613"/>
        <dbReference type="Rhea" id="RHEA-COMP:9622"/>
        <dbReference type="Rhea" id="RHEA-COMP:12670"/>
        <dbReference type="Rhea" id="RHEA-COMP:12671"/>
        <dbReference type="ChEBI" id="CHEBI:15378"/>
        <dbReference type="ChEBI" id="CHEBI:65249"/>
        <dbReference type="ChEBI" id="CHEBI:78442"/>
        <dbReference type="ChEBI" id="CHEBI:78494"/>
        <dbReference type="ChEBI" id="CHEBI:133043"/>
        <dbReference type="EC" id="2.3.2.6"/>
    </reaction>
</comment>
<evidence type="ECO:0000256" key="12">
    <source>
        <dbReference type="ARBA" id="ARBA00077136"/>
    </source>
</evidence>
<dbReference type="EC" id="2.3.2.6" evidence="10 15"/>
<dbReference type="PANTHER" id="PTHR30098:SF2">
    <property type="entry name" value="LEUCYL_PHENYLALANYL-TRNA--PROTEIN TRANSFERASE"/>
    <property type="match status" value="1"/>
</dbReference>
<keyword evidence="17" id="KW-1185">Reference proteome</keyword>
<comment type="catalytic activity">
    <reaction evidence="5 15">
        <text>L-phenylalanyl-tRNA(Phe) + an N-terminal L-alpha-aminoacyl-[protein] = an N-terminal L-phenylalanyl-L-alpha-aminoacyl-[protein] + tRNA(Phe)</text>
        <dbReference type="Rhea" id="RHEA:43632"/>
        <dbReference type="Rhea" id="RHEA-COMP:9668"/>
        <dbReference type="Rhea" id="RHEA-COMP:9699"/>
        <dbReference type="Rhea" id="RHEA-COMP:10636"/>
        <dbReference type="Rhea" id="RHEA-COMP:10637"/>
        <dbReference type="ChEBI" id="CHEBI:78442"/>
        <dbReference type="ChEBI" id="CHEBI:78531"/>
        <dbReference type="ChEBI" id="CHEBI:78597"/>
        <dbReference type="ChEBI" id="CHEBI:83561"/>
        <dbReference type="EC" id="2.3.2.6"/>
    </reaction>
</comment>
<name>A0A7J0BXI8_9BACT</name>
<dbReference type="InterPro" id="IPR042203">
    <property type="entry name" value="Leu/Phe-tRNA_Trfase_C"/>
</dbReference>
<dbReference type="Proteomes" id="UP000503820">
    <property type="component" value="Unassembled WGS sequence"/>
</dbReference>
<dbReference type="EMBL" id="BLVP01000036">
    <property type="protein sequence ID" value="GFM38403.1"/>
    <property type="molecule type" value="Genomic_DNA"/>
</dbReference>
<evidence type="ECO:0000256" key="4">
    <source>
        <dbReference type="ARBA" id="ARBA00023315"/>
    </source>
</evidence>
<evidence type="ECO:0000256" key="11">
    <source>
        <dbReference type="ARBA" id="ARBA00074372"/>
    </source>
</evidence>
<dbReference type="InterPro" id="IPR004616">
    <property type="entry name" value="Leu/Phe-tRNA_Trfase"/>
</dbReference>
<protein>
    <recommendedName>
        <fullName evidence="11 15">Leucyl/phenylalanyl-tRNA--protein transferase</fullName>
        <ecNumber evidence="10 15">2.3.2.6</ecNumber>
    </recommendedName>
    <alternativeName>
        <fullName evidence="12 15">L/F-transferase</fullName>
    </alternativeName>
    <alternativeName>
        <fullName evidence="13 15">Leucyltransferase</fullName>
    </alternativeName>
    <alternativeName>
        <fullName evidence="14 15">Phenyalanyltransferase</fullName>
    </alternativeName>
</protein>
<evidence type="ECO:0000256" key="5">
    <source>
        <dbReference type="ARBA" id="ARBA00050607"/>
    </source>
</evidence>
<dbReference type="HAMAP" id="MF_00688">
    <property type="entry name" value="Leu_Phe_trans"/>
    <property type="match status" value="1"/>
</dbReference>
<keyword evidence="3 15" id="KW-0808">Transferase</keyword>
<evidence type="ECO:0000313" key="16">
    <source>
        <dbReference type="EMBL" id="GFM38403.1"/>
    </source>
</evidence>
<gene>
    <name evidence="15 16" type="primary">aat</name>
    <name evidence="16" type="ORF">DSM19430T_30870</name>
</gene>
<comment type="similarity">
    <text evidence="9 15">Belongs to the L/F-transferase family.</text>
</comment>
<evidence type="ECO:0000256" key="1">
    <source>
        <dbReference type="ARBA" id="ARBA00004496"/>
    </source>
</evidence>
<evidence type="ECO:0000256" key="15">
    <source>
        <dbReference type="HAMAP-Rule" id="MF_00688"/>
    </source>
</evidence>
<dbReference type="SUPFAM" id="SSF55729">
    <property type="entry name" value="Acyl-CoA N-acyltransferases (Nat)"/>
    <property type="match status" value="1"/>
</dbReference>
<evidence type="ECO:0000256" key="6">
    <source>
        <dbReference type="ARBA" id="ARBA00050652"/>
    </source>
</evidence>
<evidence type="ECO:0000256" key="13">
    <source>
        <dbReference type="ARBA" id="ARBA00077165"/>
    </source>
</evidence>
<comment type="caution">
    <text evidence="16">The sequence shown here is derived from an EMBL/GenBank/DDBJ whole genome shotgun (WGS) entry which is preliminary data.</text>
</comment>
<dbReference type="Gene3D" id="3.40.630.70">
    <property type="entry name" value="Leucyl/phenylalanyl-tRNA-protein transferase, C-terminal domain"/>
    <property type="match status" value="1"/>
</dbReference>
<dbReference type="GO" id="GO:0030163">
    <property type="term" value="P:protein catabolic process"/>
    <property type="evidence" value="ECO:0007669"/>
    <property type="project" value="UniProtKB-UniRule"/>
</dbReference>
<dbReference type="Gene3D" id="3.30.70.3550">
    <property type="entry name" value="Leucyl/phenylalanyl-tRNA-protein transferase, N-terminal domain"/>
    <property type="match status" value="1"/>
</dbReference>
<organism evidence="16 17">
    <name type="scientific">Desulfovibrio psychrotolerans</name>
    <dbReference type="NCBI Taxonomy" id="415242"/>
    <lineage>
        <taxon>Bacteria</taxon>
        <taxon>Pseudomonadati</taxon>
        <taxon>Thermodesulfobacteriota</taxon>
        <taxon>Desulfovibrionia</taxon>
        <taxon>Desulfovibrionales</taxon>
        <taxon>Desulfovibrionaceae</taxon>
        <taxon>Desulfovibrio</taxon>
    </lineage>
</organism>
<accession>A0A7J0BXI8</accession>
<reference evidence="16 17" key="1">
    <citation type="submission" date="2020-05" db="EMBL/GenBank/DDBJ databases">
        <title>Draft genome sequence of Desulfovibrio psychrotolerans JS1T.</title>
        <authorList>
            <person name="Ueno A."/>
            <person name="Tamazawa S."/>
            <person name="Tamamura S."/>
            <person name="Murakami T."/>
            <person name="Kiyama T."/>
            <person name="Inomata H."/>
            <person name="Amano Y."/>
            <person name="Miyakawa K."/>
            <person name="Tamaki H."/>
            <person name="Naganuma T."/>
            <person name="Kaneko K."/>
        </authorList>
    </citation>
    <scope>NUCLEOTIDE SEQUENCE [LARGE SCALE GENOMIC DNA]</scope>
    <source>
        <strain evidence="16 17">JS1</strain>
    </source>
</reference>
<evidence type="ECO:0000256" key="8">
    <source>
        <dbReference type="ARBA" id="ARBA00054043"/>
    </source>
</evidence>
<evidence type="ECO:0000313" key="17">
    <source>
        <dbReference type="Proteomes" id="UP000503820"/>
    </source>
</evidence>
<comment type="catalytic activity">
    <reaction evidence="6 15">
        <text>N-terminal L-arginyl-[protein] + L-leucyl-tRNA(Leu) = N-terminal L-leucyl-L-arginyl-[protein] + tRNA(Leu) + H(+)</text>
        <dbReference type="Rhea" id="RHEA:50416"/>
        <dbReference type="Rhea" id="RHEA-COMP:9613"/>
        <dbReference type="Rhea" id="RHEA-COMP:9622"/>
        <dbReference type="Rhea" id="RHEA-COMP:12672"/>
        <dbReference type="Rhea" id="RHEA-COMP:12673"/>
        <dbReference type="ChEBI" id="CHEBI:15378"/>
        <dbReference type="ChEBI" id="CHEBI:64719"/>
        <dbReference type="ChEBI" id="CHEBI:78442"/>
        <dbReference type="ChEBI" id="CHEBI:78494"/>
        <dbReference type="ChEBI" id="CHEBI:133044"/>
        <dbReference type="EC" id="2.3.2.6"/>
    </reaction>
</comment>
<evidence type="ECO:0000256" key="2">
    <source>
        <dbReference type="ARBA" id="ARBA00022490"/>
    </source>
</evidence>
<dbReference type="GO" id="GO:0005737">
    <property type="term" value="C:cytoplasm"/>
    <property type="evidence" value="ECO:0007669"/>
    <property type="project" value="UniProtKB-SubCell"/>
</dbReference>
<evidence type="ECO:0000256" key="7">
    <source>
        <dbReference type="ARBA" id="ARBA00051538"/>
    </source>
</evidence>